<dbReference type="GO" id="GO:0022857">
    <property type="term" value="F:transmembrane transporter activity"/>
    <property type="evidence" value="ECO:0000318"/>
    <property type="project" value="GO_Central"/>
</dbReference>
<dbReference type="OMA" id="YANEIEC"/>
<dbReference type="AlphaFoldDB" id="B8C9C7"/>
<dbReference type="Pfam" id="PF00153">
    <property type="entry name" value="Mito_carr"/>
    <property type="match status" value="3"/>
</dbReference>
<evidence type="ECO:0000256" key="4">
    <source>
        <dbReference type="ARBA" id="ARBA00022692"/>
    </source>
</evidence>
<evidence type="ECO:0000256" key="8">
    <source>
        <dbReference type="ARBA" id="ARBA00023136"/>
    </source>
</evidence>
<dbReference type="KEGG" id="tps:THAPSDRAFT_263661"/>
<feature type="repeat" description="Solcar" evidence="9">
    <location>
        <begin position="198"/>
        <end position="283"/>
    </location>
</feature>
<feature type="non-terminal residue" evidence="12">
    <location>
        <position position="284"/>
    </location>
</feature>
<evidence type="ECO:0000256" key="5">
    <source>
        <dbReference type="ARBA" id="ARBA00022737"/>
    </source>
</evidence>
<comment type="subcellular location">
    <subcellularLocation>
        <location evidence="1">Mitochondrion membrane</location>
        <topology evidence="1">Multi-pass membrane protein</topology>
    </subcellularLocation>
</comment>
<evidence type="ECO:0000256" key="2">
    <source>
        <dbReference type="ARBA" id="ARBA00006375"/>
    </source>
</evidence>
<evidence type="ECO:0000256" key="3">
    <source>
        <dbReference type="ARBA" id="ARBA00022448"/>
    </source>
</evidence>
<accession>B8C9C7</accession>
<evidence type="ECO:0000256" key="9">
    <source>
        <dbReference type="PROSITE-ProRule" id="PRU00282"/>
    </source>
</evidence>
<feature type="non-terminal residue" evidence="12">
    <location>
        <position position="1"/>
    </location>
</feature>
<evidence type="ECO:0000256" key="1">
    <source>
        <dbReference type="ARBA" id="ARBA00004225"/>
    </source>
</evidence>
<dbReference type="Proteomes" id="UP000001449">
    <property type="component" value="Chromosome 10"/>
</dbReference>
<evidence type="ECO:0000256" key="7">
    <source>
        <dbReference type="ARBA" id="ARBA00023128"/>
    </source>
</evidence>
<dbReference type="GO" id="GO:0031966">
    <property type="term" value="C:mitochondrial membrane"/>
    <property type="evidence" value="ECO:0007669"/>
    <property type="project" value="UniProtKB-SubCell"/>
</dbReference>
<keyword evidence="5" id="KW-0677">Repeat</keyword>
<keyword evidence="13" id="KW-1185">Reference proteome</keyword>
<dbReference type="SUPFAM" id="SSF103506">
    <property type="entry name" value="Mitochondrial carrier"/>
    <property type="match status" value="1"/>
</dbReference>
<evidence type="ECO:0000256" key="11">
    <source>
        <dbReference type="SAM" id="Phobius"/>
    </source>
</evidence>
<dbReference type="PaxDb" id="35128-Thaps263661"/>
<dbReference type="PANTHER" id="PTHR45624:SF10">
    <property type="entry name" value="SLC (SOLUTE CARRIER) HOMOLOG"/>
    <property type="match status" value="1"/>
</dbReference>
<name>B8C9C7_THAPS</name>
<dbReference type="InterPro" id="IPR018108">
    <property type="entry name" value="MCP_transmembrane"/>
</dbReference>
<dbReference type="InParanoid" id="B8C9C7"/>
<keyword evidence="4 9" id="KW-0812">Transmembrane</keyword>
<protein>
    <submittedName>
        <fullName evidence="12">Mitochondrial carrier protein</fullName>
    </submittedName>
</protein>
<keyword evidence="8 9" id="KW-0472">Membrane</keyword>
<dbReference type="PROSITE" id="PS50920">
    <property type="entry name" value="SOLCAR"/>
    <property type="match status" value="3"/>
</dbReference>
<dbReference type="InterPro" id="IPR023395">
    <property type="entry name" value="MCP_dom_sf"/>
</dbReference>
<dbReference type="eggNOG" id="KOG0758">
    <property type="taxonomic scope" value="Eukaryota"/>
</dbReference>
<evidence type="ECO:0000256" key="6">
    <source>
        <dbReference type="ARBA" id="ARBA00022989"/>
    </source>
</evidence>
<keyword evidence="3 10" id="KW-0813">Transport</keyword>
<dbReference type="GeneID" id="7451099"/>
<comment type="similarity">
    <text evidence="2 10">Belongs to the mitochondrial carrier (TC 2.A.29) family.</text>
</comment>
<evidence type="ECO:0000313" key="13">
    <source>
        <dbReference type="Proteomes" id="UP000001449"/>
    </source>
</evidence>
<sequence>LLAGSVGGAIGVGVAYPFDTLKTKSQVYKSPEDDLISLVKLILEVEGIGGFFGGVKAMMIGQALIKSVAFSANELALGALHDNEGLAANDVAAAGVVDGGDGAVATSFVTLLLAASFSGFVTSFLVAPVERVKVMMQAQQDATYANEIECIKAVLENEGWTGLFSRGLGPTLAREIPSYGIYFVVYGVLMQTTMAQSLGSVAPLVFGAMSGCACWIPVYPIDVVKTLVQNTEGGDSANSIEVAVQLYNEEGIGAFFNGLTPKMIRASVNHAVTFFVYDLMMDAL</sequence>
<evidence type="ECO:0000256" key="10">
    <source>
        <dbReference type="RuleBase" id="RU000488"/>
    </source>
</evidence>
<dbReference type="RefSeq" id="XP_002292634.1">
    <property type="nucleotide sequence ID" value="XM_002292598.1"/>
</dbReference>
<feature type="transmembrane region" description="Helical" evidence="11">
    <location>
        <begin position="108"/>
        <end position="127"/>
    </location>
</feature>
<keyword evidence="7" id="KW-0496">Mitochondrion</keyword>
<feature type="repeat" description="Solcar" evidence="9">
    <location>
        <begin position="106"/>
        <end position="192"/>
    </location>
</feature>
<feature type="repeat" description="Solcar" evidence="9">
    <location>
        <begin position="1"/>
        <end position="79"/>
    </location>
</feature>
<reference evidence="12 13" key="2">
    <citation type="journal article" date="2008" name="Nature">
        <title>The Phaeodactylum genome reveals the evolutionary history of diatom genomes.</title>
        <authorList>
            <person name="Bowler C."/>
            <person name="Allen A.E."/>
            <person name="Badger J.H."/>
            <person name="Grimwood J."/>
            <person name="Jabbari K."/>
            <person name="Kuo A."/>
            <person name="Maheswari U."/>
            <person name="Martens C."/>
            <person name="Maumus F."/>
            <person name="Otillar R.P."/>
            <person name="Rayko E."/>
            <person name="Salamov A."/>
            <person name="Vandepoele K."/>
            <person name="Beszteri B."/>
            <person name="Gruber A."/>
            <person name="Heijde M."/>
            <person name="Katinka M."/>
            <person name="Mock T."/>
            <person name="Valentin K."/>
            <person name="Verret F."/>
            <person name="Berges J.A."/>
            <person name="Brownlee C."/>
            <person name="Cadoret J.P."/>
            <person name="Chiovitti A."/>
            <person name="Choi C.J."/>
            <person name="Coesel S."/>
            <person name="De Martino A."/>
            <person name="Detter J.C."/>
            <person name="Durkin C."/>
            <person name="Falciatore A."/>
            <person name="Fournet J."/>
            <person name="Haruta M."/>
            <person name="Huysman M.J."/>
            <person name="Jenkins B.D."/>
            <person name="Jiroutova K."/>
            <person name="Jorgensen R.E."/>
            <person name="Joubert Y."/>
            <person name="Kaplan A."/>
            <person name="Kroger N."/>
            <person name="Kroth P.G."/>
            <person name="La Roche J."/>
            <person name="Lindquist E."/>
            <person name="Lommer M."/>
            <person name="Martin-Jezequel V."/>
            <person name="Lopez P.J."/>
            <person name="Lucas S."/>
            <person name="Mangogna M."/>
            <person name="McGinnis K."/>
            <person name="Medlin L.K."/>
            <person name="Montsant A."/>
            <person name="Oudot-Le Secq M.P."/>
            <person name="Napoli C."/>
            <person name="Obornik M."/>
            <person name="Parker M.S."/>
            <person name="Petit J.L."/>
            <person name="Porcel B.M."/>
            <person name="Poulsen N."/>
            <person name="Robison M."/>
            <person name="Rychlewski L."/>
            <person name="Rynearson T.A."/>
            <person name="Schmutz J."/>
            <person name="Shapiro H."/>
            <person name="Siaut M."/>
            <person name="Stanley M."/>
            <person name="Sussman M.R."/>
            <person name="Taylor A.R."/>
            <person name="Vardi A."/>
            <person name="von Dassow P."/>
            <person name="Vyverman W."/>
            <person name="Willis A."/>
            <person name="Wyrwicz L.S."/>
            <person name="Rokhsar D.S."/>
            <person name="Weissenbach J."/>
            <person name="Armbrust E.V."/>
            <person name="Green B.R."/>
            <person name="Van de Peer Y."/>
            <person name="Grigoriev I.V."/>
        </authorList>
    </citation>
    <scope>NUCLEOTIDE SEQUENCE [LARGE SCALE GENOMIC DNA]</scope>
    <source>
        <strain evidence="12 13">CCMP1335</strain>
    </source>
</reference>
<reference evidence="12 13" key="1">
    <citation type="journal article" date="2004" name="Science">
        <title>The genome of the diatom Thalassiosira pseudonana: ecology, evolution, and metabolism.</title>
        <authorList>
            <person name="Armbrust E.V."/>
            <person name="Berges J.A."/>
            <person name="Bowler C."/>
            <person name="Green B.R."/>
            <person name="Martinez D."/>
            <person name="Putnam N.H."/>
            <person name="Zhou S."/>
            <person name="Allen A.E."/>
            <person name="Apt K.E."/>
            <person name="Bechner M."/>
            <person name="Brzezinski M.A."/>
            <person name="Chaal B.K."/>
            <person name="Chiovitti A."/>
            <person name="Davis A.K."/>
            <person name="Demarest M.S."/>
            <person name="Detter J.C."/>
            <person name="Glavina T."/>
            <person name="Goodstein D."/>
            <person name="Hadi M.Z."/>
            <person name="Hellsten U."/>
            <person name="Hildebrand M."/>
            <person name="Jenkins B.D."/>
            <person name="Jurka J."/>
            <person name="Kapitonov V.V."/>
            <person name="Kroger N."/>
            <person name="Lau W.W."/>
            <person name="Lane T.W."/>
            <person name="Larimer F.W."/>
            <person name="Lippmeier J.C."/>
            <person name="Lucas S."/>
            <person name="Medina M."/>
            <person name="Montsant A."/>
            <person name="Obornik M."/>
            <person name="Parker M.S."/>
            <person name="Palenik B."/>
            <person name="Pazour G.J."/>
            <person name="Richardson P.M."/>
            <person name="Rynearson T.A."/>
            <person name="Saito M.A."/>
            <person name="Schwartz D.C."/>
            <person name="Thamatrakoln K."/>
            <person name="Valentin K."/>
            <person name="Vardi A."/>
            <person name="Wilkerson F.P."/>
            <person name="Rokhsar D.S."/>
        </authorList>
    </citation>
    <scope>NUCLEOTIDE SEQUENCE [LARGE SCALE GENOMIC DNA]</scope>
    <source>
        <strain evidence="12 13">CCMP1335</strain>
    </source>
</reference>
<keyword evidence="6 11" id="KW-1133">Transmembrane helix</keyword>
<organism evidence="12 13">
    <name type="scientific">Thalassiosira pseudonana</name>
    <name type="common">Marine diatom</name>
    <name type="synonym">Cyclotella nana</name>
    <dbReference type="NCBI Taxonomy" id="35128"/>
    <lineage>
        <taxon>Eukaryota</taxon>
        <taxon>Sar</taxon>
        <taxon>Stramenopiles</taxon>
        <taxon>Ochrophyta</taxon>
        <taxon>Bacillariophyta</taxon>
        <taxon>Coscinodiscophyceae</taxon>
        <taxon>Thalassiosirophycidae</taxon>
        <taxon>Thalassiosirales</taxon>
        <taxon>Thalassiosiraceae</taxon>
        <taxon>Thalassiosira</taxon>
    </lineage>
</organism>
<dbReference type="InterPro" id="IPR050567">
    <property type="entry name" value="Mitochondrial_Carrier"/>
</dbReference>
<dbReference type="Gene3D" id="1.50.40.10">
    <property type="entry name" value="Mitochondrial carrier domain"/>
    <property type="match status" value="2"/>
</dbReference>
<dbReference type="PANTHER" id="PTHR45624">
    <property type="entry name" value="MITOCHONDRIAL BASIC AMINO ACIDS TRANSPORTER-RELATED"/>
    <property type="match status" value="1"/>
</dbReference>
<proteinExistence type="inferred from homology"/>
<gene>
    <name evidence="12" type="ORF">THAPSDRAFT_263661</name>
</gene>
<dbReference type="HOGENOM" id="CLU_015166_16_2_1"/>
<evidence type="ECO:0000313" key="12">
    <source>
        <dbReference type="EMBL" id="EED89830.1"/>
    </source>
</evidence>
<dbReference type="EMBL" id="CM000646">
    <property type="protein sequence ID" value="EED89830.1"/>
    <property type="molecule type" value="Genomic_DNA"/>
</dbReference>